<dbReference type="EMBL" id="CM039171">
    <property type="protein sequence ID" value="KAH9790003.1"/>
    <property type="molecule type" value="Genomic_DNA"/>
</dbReference>
<protein>
    <submittedName>
        <fullName evidence="1">Uncharacterized protein</fullName>
    </submittedName>
</protein>
<sequence>MQLVKETSATTLSTVGMASDCEYSEMKRKGQMVYDKGPAVYCLTIISIVVMWQLCFMGTAGIVFLTSSLTEGIYMRTILAMNVIGGLWFTATALAVLRLFQLCFVLGAFALVCIACNFIEVLEIEEDIDVC</sequence>
<evidence type="ECO:0000313" key="2">
    <source>
        <dbReference type="Proteomes" id="UP000829398"/>
    </source>
</evidence>
<dbReference type="Proteomes" id="UP000829398">
    <property type="component" value="Chromosome 2"/>
</dbReference>
<name>A0ACB8MX13_CITSI</name>
<accession>A0ACB8MX13</accession>
<organism evidence="1 2">
    <name type="scientific">Citrus sinensis</name>
    <name type="common">Sweet orange</name>
    <name type="synonym">Citrus aurantium var. sinensis</name>
    <dbReference type="NCBI Taxonomy" id="2711"/>
    <lineage>
        <taxon>Eukaryota</taxon>
        <taxon>Viridiplantae</taxon>
        <taxon>Streptophyta</taxon>
        <taxon>Embryophyta</taxon>
        <taxon>Tracheophyta</taxon>
        <taxon>Spermatophyta</taxon>
        <taxon>Magnoliopsida</taxon>
        <taxon>eudicotyledons</taxon>
        <taxon>Gunneridae</taxon>
        <taxon>Pentapetalae</taxon>
        <taxon>rosids</taxon>
        <taxon>malvids</taxon>
        <taxon>Sapindales</taxon>
        <taxon>Rutaceae</taxon>
        <taxon>Aurantioideae</taxon>
        <taxon>Citrus</taxon>
    </lineage>
</organism>
<proteinExistence type="predicted"/>
<reference evidence="2" key="1">
    <citation type="journal article" date="2023" name="Hortic. Res.">
        <title>A chromosome-level phased genome enabling allele-level studies in sweet orange: a case study on citrus Huanglongbing tolerance.</title>
        <authorList>
            <person name="Wu B."/>
            <person name="Yu Q."/>
            <person name="Deng Z."/>
            <person name="Duan Y."/>
            <person name="Luo F."/>
            <person name="Gmitter F. Jr."/>
        </authorList>
    </citation>
    <scope>NUCLEOTIDE SEQUENCE [LARGE SCALE GENOMIC DNA]</scope>
    <source>
        <strain evidence="2">cv. Valencia</strain>
    </source>
</reference>
<evidence type="ECO:0000313" key="1">
    <source>
        <dbReference type="EMBL" id="KAH9790003.1"/>
    </source>
</evidence>
<gene>
    <name evidence="1" type="ORF">KPL71_003251</name>
</gene>
<comment type="caution">
    <text evidence="1">The sequence shown here is derived from an EMBL/GenBank/DDBJ whole genome shotgun (WGS) entry which is preliminary data.</text>
</comment>
<keyword evidence="2" id="KW-1185">Reference proteome</keyword>